<evidence type="ECO:0000256" key="1">
    <source>
        <dbReference type="ARBA" id="ARBA00022515"/>
    </source>
</evidence>
<dbReference type="Pfam" id="PF22657">
    <property type="entry name" value="SSB_1"/>
    <property type="match status" value="1"/>
</dbReference>
<dbReference type="AlphaFoldDB" id="A0A4Q9GZK1"/>
<comment type="subunit">
    <text evidence="4">Homodimer. Interacts with PriA and DnaT. Component of the replication restart primosome. Primosome assembly occurs via a 'hand-off' mechanism. PriA binds to replication forks, subsequently PriB then DnaT bind; DnaT then displaces ssDNA to generate the helicase loading substrate.</text>
</comment>
<dbReference type="InterPro" id="IPR023646">
    <property type="entry name" value="Prisomal_replication_PriB"/>
</dbReference>
<dbReference type="Proteomes" id="UP000292120">
    <property type="component" value="Unassembled WGS sequence"/>
</dbReference>
<accession>A0A4Q9GZK1</accession>
<evidence type="ECO:0000256" key="3">
    <source>
        <dbReference type="ARBA" id="ARBA00023125"/>
    </source>
</evidence>
<keyword evidence="2 4" id="KW-0235">DNA replication</keyword>
<name>A0A4Q9GZK1_9BURK</name>
<evidence type="ECO:0000313" key="5">
    <source>
        <dbReference type="EMBL" id="TBO32443.1"/>
    </source>
</evidence>
<dbReference type="HAMAP" id="MF_00720">
    <property type="entry name" value="PriB"/>
    <property type="match status" value="1"/>
</dbReference>
<evidence type="ECO:0000313" key="6">
    <source>
        <dbReference type="Proteomes" id="UP000292120"/>
    </source>
</evidence>
<comment type="function">
    <text evidence="4">Involved in the restart of stalled replication forks, which reloads the replicative helicase on sites other than the origin of replication; the PriA-PriB pathway is the major replication restart pathway. During primosome assembly it facilitates complex formation between PriA and DnaT on DNA; stabilizes PriA on DNA. Stimulates the DNA unwinding activity of PriA helicase.</text>
</comment>
<sequence>MTDPVQPSFNEVLLSTQIVERKALRYTPAGLPALDLRLHHESTVVEAGKPRKVACDLNAVAMGPLAERLGRTDIGAELTLKGFLGMTRNGRGVLLHIIELL</sequence>
<comment type="caution">
    <text evidence="5">The sequence shown here is derived from an EMBL/GenBank/DDBJ whole genome shotgun (WGS) entry which is preliminary data.</text>
</comment>
<dbReference type="GO" id="GO:0006269">
    <property type="term" value="P:DNA replication, synthesis of primer"/>
    <property type="evidence" value="ECO:0007669"/>
    <property type="project" value="UniProtKB-KW"/>
</dbReference>
<dbReference type="InterPro" id="IPR000424">
    <property type="entry name" value="Primosome_PriB/ssb"/>
</dbReference>
<dbReference type="RefSeq" id="WP_130966657.1">
    <property type="nucleotide sequence ID" value="NZ_SIXI01000002.1"/>
</dbReference>
<dbReference type="SUPFAM" id="SSF50249">
    <property type="entry name" value="Nucleic acid-binding proteins"/>
    <property type="match status" value="1"/>
</dbReference>
<dbReference type="Gene3D" id="2.40.50.140">
    <property type="entry name" value="Nucleic acid-binding proteins"/>
    <property type="match status" value="1"/>
</dbReference>
<keyword evidence="6" id="KW-1185">Reference proteome</keyword>
<dbReference type="GO" id="GO:1990077">
    <property type="term" value="C:primosome complex"/>
    <property type="evidence" value="ECO:0007669"/>
    <property type="project" value="UniProtKB-UniRule"/>
</dbReference>
<dbReference type="PIRSF" id="PIRSF003135">
    <property type="entry name" value="Primosomal_n"/>
    <property type="match status" value="1"/>
</dbReference>
<dbReference type="NCBIfam" id="TIGR04418">
    <property type="entry name" value="PriB_gamma"/>
    <property type="match status" value="1"/>
</dbReference>
<protein>
    <recommendedName>
        <fullName evidence="4">Replication restart protein PriB</fullName>
    </recommendedName>
</protein>
<evidence type="ECO:0000256" key="4">
    <source>
        <dbReference type="HAMAP-Rule" id="MF_00720"/>
    </source>
</evidence>
<gene>
    <name evidence="4 5" type="primary">priB</name>
    <name evidence="5" type="ORF">EYS42_04370</name>
</gene>
<comment type="similarity">
    <text evidence="4">Belongs to the PriB family.</text>
</comment>
<keyword evidence="3 4" id="KW-0238">DNA-binding</keyword>
<reference evidence="5 6" key="1">
    <citation type="submission" date="2019-02" db="EMBL/GenBank/DDBJ databases">
        <title>Aquabacterium sp. strain KMB7.</title>
        <authorList>
            <person name="Chen W.-M."/>
        </authorList>
    </citation>
    <scope>NUCLEOTIDE SEQUENCE [LARGE SCALE GENOMIC DNA]</scope>
    <source>
        <strain evidence="5 6">KMB7</strain>
    </source>
</reference>
<keyword evidence="1 4" id="KW-0639">Primosome</keyword>
<proteinExistence type="inferred from homology"/>
<dbReference type="PROSITE" id="PS50935">
    <property type="entry name" value="SSB"/>
    <property type="match status" value="1"/>
</dbReference>
<dbReference type="OrthoDB" id="5296916at2"/>
<dbReference type="GO" id="GO:0003697">
    <property type="term" value="F:single-stranded DNA binding"/>
    <property type="evidence" value="ECO:0007669"/>
    <property type="project" value="UniProtKB-UniRule"/>
</dbReference>
<dbReference type="InterPro" id="IPR012340">
    <property type="entry name" value="NA-bd_OB-fold"/>
</dbReference>
<dbReference type="EMBL" id="SIXI01000002">
    <property type="protein sequence ID" value="TBO32443.1"/>
    <property type="molecule type" value="Genomic_DNA"/>
</dbReference>
<organism evidence="5 6">
    <name type="scientific">Aquabacterium lacunae</name>
    <dbReference type="NCBI Taxonomy" id="2528630"/>
    <lineage>
        <taxon>Bacteria</taxon>
        <taxon>Pseudomonadati</taxon>
        <taxon>Pseudomonadota</taxon>
        <taxon>Betaproteobacteria</taxon>
        <taxon>Burkholderiales</taxon>
        <taxon>Aquabacterium</taxon>
    </lineage>
</organism>
<evidence type="ECO:0000256" key="2">
    <source>
        <dbReference type="ARBA" id="ARBA00022705"/>
    </source>
</evidence>